<proteinExistence type="predicted"/>
<name>A0A256GKZ7_9HYPH</name>
<gene>
    <name evidence="1" type="ORF">CEV34_1734</name>
</gene>
<reference evidence="1 2" key="1">
    <citation type="submission" date="2017-07" db="EMBL/GenBank/DDBJ databases">
        <title>Phylogenetic study on the rhizospheric bacterium Ochrobactrum sp. A44.</title>
        <authorList>
            <person name="Krzyzanowska D.M."/>
            <person name="Ossowicki A."/>
            <person name="Rajewska M."/>
            <person name="Maciag T."/>
            <person name="Kaczynski Z."/>
            <person name="Czerwicka M."/>
            <person name="Jafra S."/>
        </authorList>
    </citation>
    <scope>NUCLEOTIDE SEQUENCE [LARGE SCALE GENOMIC DNA]</scope>
    <source>
        <strain evidence="1 2">CCUG 30717</strain>
    </source>
</reference>
<dbReference type="Proteomes" id="UP000216188">
    <property type="component" value="Unassembled WGS sequence"/>
</dbReference>
<dbReference type="AlphaFoldDB" id="A0A256GKZ7"/>
<accession>A0A256GKZ7</accession>
<organism evidence="1 2">
    <name type="scientific">Brucella pseudogrignonensis</name>
    <dbReference type="NCBI Taxonomy" id="419475"/>
    <lineage>
        <taxon>Bacteria</taxon>
        <taxon>Pseudomonadati</taxon>
        <taxon>Pseudomonadota</taxon>
        <taxon>Alphaproteobacteria</taxon>
        <taxon>Hyphomicrobiales</taxon>
        <taxon>Brucellaceae</taxon>
        <taxon>Brucella/Ochrobactrum group</taxon>
        <taxon>Brucella</taxon>
    </lineage>
</organism>
<sequence length="63" mass="7201">MHVYHTVDAFLRLLNLYPPLDGTQIITKVKVSGRLNAGEDKRFERAHDVILMLAFAGGERRCF</sequence>
<dbReference type="EMBL" id="NNRM01000017">
    <property type="protein sequence ID" value="OYR27749.1"/>
    <property type="molecule type" value="Genomic_DNA"/>
</dbReference>
<comment type="caution">
    <text evidence="1">The sequence shown here is derived from an EMBL/GenBank/DDBJ whole genome shotgun (WGS) entry which is preliminary data.</text>
</comment>
<evidence type="ECO:0000313" key="2">
    <source>
        <dbReference type="Proteomes" id="UP000216188"/>
    </source>
</evidence>
<evidence type="ECO:0000313" key="1">
    <source>
        <dbReference type="EMBL" id="OYR27749.1"/>
    </source>
</evidence>
<keyword evidence="2" id="KW-1185">Reference proteome</keyword>
<protein>
    <submittedName>
        <fullName evidence="1">Uncharacterized protein</fullName>
    </submittedName>
</protein>